<feature type="compositionally biased region" description="Polar residues" evidence="1">
    <location>
        <begin position="171"/>
        <end position="182"/>
    </location>
</feature>
<feature type="compositionally biased region" description="Low complexity" evidence="1">
    <location>
        <begin position="150"/>
        <end position="170"/>
    </location>
</feature>
<feature type="compositionally biased region" description="Polar residues" evidence="1">
    <location>
        <begin position="193"/>
        <end position="202"/>
    </location>
</feature>
<feature type="region of interest" description="Disordered" evidence="1">
    <location>
        <begin position="148"/>
        <end position="229"/>
    </location>
</feature>
<sequence>MHPKKFISKLEKYLNNKRIRKDLYLLEVENILSGNAKAWFSNKTFASFEAFKIEFTNKFYNDPMKTKFKDQWMNQKYDNKITYDVYFESQVREAEYIEPAMSIWERNKNIVEQLPVEIQNRVSIISFDETEKIIKALEQFSLIKNKNTEIDNNNNKNTSNNNNEQNKSRNYWPQNQFPQSNWRDGDRYRGGNHTWNRPQGQGPSMPVVDTTRPPPMPSHMSQFNTTQSNHDKQINSIEQDINFNNLHFDYDDELKNEILLEIDHDAEEIELDESEKIVDEMMDQEEYVQHEILHDEEYEIVDESEKITSESDDKAGEKMFDEENEEMVDAETKIIIDGEIEKITNEPEKIVDEMMDQEEYIQYEILHAEEYEQSDILHDEKDENMIYQEAEKKLLKKLKQELMAKLQK</sequence>
<comment type="caution">
    <text evidence="2">The sequence shown here is derived from an EMBL/GenBank/DDBJ whole genome shotgun (WGS) entry which is preliminary data.</text>
</comment>
<feature type="compositionally biased region" description="Polar residues" evidence="1">
    <location>
        <begin position="219"/>
        <end position="229"/>
    </location>
</feature>
<keyword evidence="3" id="KW-1185">Reference proteome</keyword>
<dbReference type="Proteomes" id="UP000639338">
    <property type="component" value="Unassembled WGS sequence"/>
</dbReference>
<reference evidence="2 3" key="1">
    <citation type="submission" date="2020-08" db="EMBL/GenBank/DDBJ databases">
        <title>Aphidius gifuensis genome sequencing and assembly.</title>
        <authorList>
            <person name="Du Z."/>
        </authorList>
    </citation>
    <scope>NUCLEOTIDE SEQUENCE [LARGE SCALE GENOMIC DNA]</scope>
    <source>
        <strain evidence="2">YNYX2018</strain>
        <tissue evidence="2">Adults</tissue>
    </source>
</reference>
<organism evidence="2 3">
    <name type="scientific">Aphidius gifuensis</name>
    <name type="common">Parasitoid wasp</name>
    <dbReference type="NCBI Taxonomy" id="684658"/>
    <lineage>
        <taxon>Eukaryota</taxon>
        <taxon>Metazoa</taxon>
        <taxon>Ecdysozoa</taxon>
        <taxon>Arthropoda</taxon>
        <taxon>Hexapoda</taxon>
        <taxon>Insecta</taxon>
        <taxon>Pterygota</taxon>
        <taxon>Neoptera</taxon>
        <taxon>Endopterygota</taxon>
        <taxon>Hymenoptera</taxon>
        <taxon>Apocrita</taxon>
        <taxon>Ichneumonoidea</taxon>
        <taxon>Braconidae</taxon>
        <taxon>Aphidiinae</taxon>
        <taxon>Aphidius</taxon>
    </lineage>
</organism>
<name>A0A834Y2I4_APHGI</name>
<evidence type="ECO:0000313" key="3">
    <source>
        <dbReference type="Proteomes" id="UP000639338"/>
    </source>
</evidence>
<dbReference type="AlphaFoldDB" id="A0A834Y2I4"/>
<evidence type="ECO:0000256" key="1">
    <source>
        <dbReference type="SAM" id="MobiDB-lite"/>
    </source>
</evidence>
<protein>
    <submittedName>
        <fullName evidence="2">Uncharacterized protein</fullName>
    </submittedName>
</protein>
<proteinExistence type="predicted"/>
<evidence type="ECO:0000313" key="2">
    <source>
        <dbReference type="EMBL" id="KAF7997436.1"/>
    </source>
</evidence>
<gene>
    <name evidence="2" type="ORF">HCN44_006007</name>
</gene>
<dbReference type="EMBL" id="JACMRX010000001">
    <property type="protein sequence ID" value="KAF7997436.1"/>
    <property type="molecule type" value="Genomic_DNA"/>
</dbReference>
<accession>A0A834Y2I4</accession>